<dbReference type="SUPFAM" id="SSF56112">
    <property type="entry name" value="Protein kinase-like (PK-like)"/>
    <property type="match status" value="1"/>
</dbReference>
<dbReference type="STRING" id="67356.AQJ84_01440"/>
<dbReference type="eggNOG" id="COG0510">
    <property type="taxonomic scope" value="Bacteria"/>
</dbReference>
<accession>A0A0L8L3J7</accession>
<dbReference type="Proteomes" id="UP000037251">
    <property type="component" value="Unassembled WGS sequence"/>
</dbReference>
<dbReference type="PATRIC" id="fig|67356.5.peg.5614"/>
<organism evidence="1 2">
    <name type="scientific">Streptomyces resistomycificus</name>
    <dbReference type="NCBI Taxonomy" id="67356"/>
    <lineage>
        <taxon>Bacteria</taxon>
        <taxon>Bacillati</taxon>
        <taxon>Actinomycetota</taxon>
        <taxon>Actinomycetes</taxon>
        <taxon>Kitasatosporales</taxon>
        <taxon>Streptomycetaceae</taxon>
        <taxon>Streptomyces</taxon>
        <taxon>Streptomyces aurantiacus group</taxon>
    </lineage>
</organism>
<sequence length="381" mass="42584">MPDTDAVDAEVADAEGVPEEARQVLGPFTGPVFLASLTHNAKNGVTGGVWNVSAGDRSAVLKVLTRSKEATGRWAASDDPRHWNYWRREADVYTSGLAQAWERNGIRAPRLLARVERADGDIALWLERVPGRPATRWKPARHIEHARRLGAAQGAVGEVDDQPWLSYRFLRQYVGGNTLGQELLDDDEAWQQPLVRDHFPEGLRRDMVRLHHDREWFLDVSESLPRAFSHLDLWPANTCADGSHSVVFDWAFAGDGALGEDLGNYLPDTVFDLFVPAVRLPTYAARAYDAYLHGLRESSWRGDENLVRLAVCASAVKYDWLTALMLARAGEEQVDYGGDRAVDAETRYRERGLTLAFLAEWAREARVLAPRLGFSEAPSGR</sequence>
<dbReference type="EMBL" id="LGUS01000181">
    <property type="protein sequence ID" value="KOG32690.1"/>
    <property type="molecule type" value="Genomic_DNA"/>
</dbReference>
<dbReference type="RefSeq" id="WP_030044812.1">
    <property type="nucleotide sequence ID" value="NZ_KL575653.1"/>
</dbReference>
<dbReference type="AlphaFoldDB" id="A0A0L8L3J7"/>
<keyword evidence="2" id="KW-1185">Reference proteome</keyword>
<gene>
    <name evidence="1" type="ORF">ADK37_26195</name>
</gene>
<reference evidence="2" key="1">
    <citation type="submission" date="2015-07" db="EMBL/GenBank/DDBJ databases">
        <authorList>
            <person name="Ju K.-S."/>
            <person name="Doroghazi J.R."/>
            <person name="Metcalf W.W."/>
        </authorList>
    </citation>
    <scope>NUCLEOTIDE SEQUENCE [LARGE SCALE GENOMIC DNA]</scope>
    <source>
        <strain evidence="2">NRRL 2290</strain>
    </source>
</reference>
<comment type="caution">
    <text evidence="1">The sequence shown here is derived from an EMBL/GenBank/DDBJ whole genome shotgun (WGS) entry which is preliminary data.</text>
</comment>
<keyword evidence="1" id="KW-0808">Transferase</keyword>
<proteinExistence type="predicted"/>
<name>A0A0L8L3J7_9ACTN</name>
<dbReference type="OrthoDB" id="3816435at2"/>
<dbReference type="InterPro" id="IPR011009">
    <property type="entry name" value="Kinase-like_dom_sf"/>
</dbReference>
<dbReference type="GO" id="GO:0016740">
    <property type="term" value="F:transferase activity"/>
    <property type="evidence" value="ECO:0007669"/>
    <property type="project" value="UniProtKB-KW"/>
</dbReference>
<evidence type="ECO:0000313" key="2">
    <source>
        <dbReference type="Proteomes" id="UP000037251"/>
    </source>
</evidence>
<evidence type="ECO:0000313" key="1">
    <source>
        <dbReference type="EMBL" id="KOG32690.1"/>
    </source>
</evidence>
<protein>
    <submittedName>
        <fullName evidence="1">Aminoglycoside phosphotransferase</fullName>
    </submittedName>
</protein>